<feature type="signal peptide" evidence="3">
    <location>
        <begin position="1"/>
        <end position="24"/>
    </location>
</feature>
<keyword evidence="2" id="KW-0802">TPR repeat</keyword>
<reference evidence="4 5" key="1">
    <citation type="submission" date="2020-02" db="EMBL/GenBank/DDBJ databases">
        <title>Genome sequencing for Draconibacterium sp. strain M1.</title>
        <authorList>
            <person name="Park S.-J."/>
        </authorList>
    </citation>
    <scope>NUCLEOTIDE SEQUENCE [LARGE SCALE GENOMIC DNA]</scope>
    <source>
        <strain evidence="4 5">M1</strain>
    </source>
</reference>
<dbReference type="InterPro" id="IPR050498">
    <property type="entry name" value="Ycf3"/>
</dbReference>
<dbReference type="GO" id="GO:0046813">
    <property type="term" value="P:receptor-mediated virion attachment to host cell"/>
    <property type="evidence" value="ECO:0007669"/>
    <property type="project" value="TreeGrafter"/>
</dbReference>
<evidence type="ECO:0000313" key="5">
    <source>
        <dbReference type="Proteomes" id="UP000474630"/>
    </source>
</evidence>
<dbReference type="SUPFAM" id="SSF48452">
    <property type="entry name" value="TPR-like"/>
    <property type="match status" value="1"/>
</dbReference>
<dbReference type="Proteomes" id="UP000474630">
    <property type="component" value="Chromosome"/>
</dbReference>
<name>A0A6C0RD24_9BACT</name>
<organism evidence="4 5">
    <name type="scientific">Draconibacterium halophilum</name>
    <dbReference type="NCBI Taxonomy" id="2706887"/>
    <lineage>
        <taxon>Bacteria</taxon>
        <taxon>Pseudomonadati</taxon>
        <taxon>Bacteroidota</taxon>
        <taxon>Bacteroidia</taxon>
        <taxon>Marinilabiliales</taxon>
        <taxon>Prolixibacteraceae</taxon>
        <taxon>Draconibacterium</taxon>
    </lineage>
</organism>
<feature type="chain" id="PRO_5025682358" evidence="3">
    <location>
        <begin position="25"/>
        <end position="258"/>
    </location>
</feature>
<dbReference type="GO" id="GO:0009279">
    <property type="term" value="C:cell outer membrane"/>
    <property type="evidence" value="ECO:0007669"/>
    <property type="project" value="TreeGrafter"/>
</dbReference>
<keyword evidence="5" id="KW-1185">Reference proteome</keyword>
<dbReference type="InterPro" id="IPR011990">
    <property type="entry name" value="TPR-like_helical_dom_sf"/>
</dbReference>
<dbReference type="AlphaFoldDB" id="A0A6C0RD24"/>
<gene>
    <name evidence="4" type="ORF">G0Q07_07750</name>
</gene>
<protein>
    <submittedName>
        <fullName evidence="4">Uncharacterized protein</fullName>
    </submittedName>
</protein>
<dbReference type="PANTHER" id="PTHR44858">
    <property type="entry name" value="TETRATRICOPEPTIDE REPEAT PROTEIN 6"/>
    <property type="match status" value="1"/>
</dbReference>
<dbReference type="RefSeq" id="WP_163345546.1">
    <property type="nucleotide sequence ID" value="NZ_CP048409.1"/>
</dbReference>
<evidence type="ECO:0000256" key="3">
    <source>
        <dbReference type="SAM" id="SignalP"/>
    </source>
</evidence>
<dbReference type="Gene3D" id="1.25.40.10">
    <property type="entry name" value="Tetratricopeptide repeat domain"/>
    <property type="match status" value="1"/>
</dbReference>
<dbReference type="EMBL" id="CP048409">
    <property type="protein sequence ID" value="QIA07625.1"/>
    <property type="molecule type" value="Genomic_DNA"/>
</dbReference>
<evidence type="ECO:0000313" key="4">
    <source>
        <dbReference type="EMBL" id="QIA07625.1"/>
    </source>
</evidence>
<keyword evidence="3" id="KW-0732">Signal</keyword>
<evidence type="ECO:0000256" key="2">
    <source>
        <dbReference type="ARBA" id="ARBA00022803"/>
    </source>
</evidence>
<sequence>MKLTMNILPTIALCLFTFSLAAQANTSIPIEGKWVRMSQTGPVSLEFKNDGTVAVDFNDNQNVDVVTDYKVDKNTVRFDDQEGIMCPESGTYKIIKTDYYLAFDLIDDMCNGRIKMTMGFWTKPNFQDLLEELSQKISISENPDLNLTRARIYLAIGKSKEAKADLDVYIAQYTNDARAYINRAGTRFPADMEGAVSDCNHAIELDPDNKNAWFLRGLARYELGEKEQACADFNRAIELGFSILRIAEKQRCAEIWKE</sequence>
<keyword evidence="1" id="KW-0677">Repeat</keyword>
<dbReference type="PANTHER" id="PTHR44858:SF1">
    <property type="entry name" value="UDP-N-ACETYLGLUCOSAMINE--PEPTIDE N-ACETYLGLUCOSAMINYLTRANSFERASE SPINDLY-RELATED"/>
    <property type="match status" value="1"/>
</dbReference>
<accession>A0A6C0RD24</accession>
<proteinExistence type="predicted"/>
<evidence type="ECO:0000256" key="1">
    <source>
        <dbReference type="ARBA" id="ARBA00022737"/>
    </source>
</evidence>
<dbReference type="KEGG" id="drc:G0Q07_07750"/>
<dbReference type="Pfam" id="PF13431">
    <property type="entry name" value="TPR_17"/>
    <property type="match status" value="1"/>
</dbReference>